<dbReference type="AlphaFoldDB" id="A0A238Y714"/>
<dbReference type="Pfam" id="PF04149">
    <property type="entry name" value="DUF397"/>
    <property type="match status" value="2"/>
</dbReference>
<dbReference type="Proteomes" id="UP000198420">
    <property type="component" value="Unassembled WGS sequence"/>
</dbReference>
<protein>
    <recommendedName>
        <fullName evidence="1">DUF397 domain-containing protein</fullName>
    </recommendedName>
</protein>
<reference evidence="3" key="1">
    <citation type="submission" date="2017-06" db="EMBL/GenBank/DDBJ databases">
        <authorList>
            <person name="Varghese N."/>
            <person name="Submissions S."/>
        </authorList>
    </citation>
    <scope>NUCLEOTIDE SEQUENCE [LARGE SCALE GENOMIC DNA]</scope>
    <source>
        <strain evidence="3">DSM 44485</strain>
    </source>
</reference>
<name>A0A238Y714_9ACTN</name>
<accession>A0A238Y714</accession>
<keyword evidence="3" id="KW-1185">Reference proteome</keyword>
<proteinExistence type="predicted"/>
<evidence type="ECO:0000313" key="2">
    <source>
        <dbReference type="EMBL" id="SNR66374.1"/>
    </source>
</evidence>
<organism evidence="2 3">
    <name type="scientific">Actinomadura mexicana</name>
    <dbReference type="NCBI Taxonomy" id="134959"/>
    <lineage>
        <taxon>Bacteria</taxon>
        <taxon>Bacillati</taxon>
        <taxon>Actinomycetota</taxon>
        <taxon>Actinomycetes</taxon>
        <taxon>Streptosporangiales</taxon>
        <taxon>Thermomonosporaceae</taxon>
        <taxon>Actinomadura</taxon>
    </lineage>
</organism>
<sequence length="80" mass="8899">MRWHKSSRSQDCGEECVEVAPLWRKSSRSLGNNEECVEVAGLAEAVLIRDSKDSTGPMHKVTSPAFRNLINKIKSGELDL</sequence>
<evidence type="ECO:0000313" key="3">
    <source>
        <dbReference type="Proteomes" id="UP000198420"/>
    </source>
</evidence>
<dbReference type="RefSeq" id="WP_218826101.1">
    <property type="nucleotide sequence ID" value="NZ_FZNP01000005.1"/>
</dbReference>
<dbReference type="InterPro" id="IPR007278">
    <property type="entry name" value="DUF397"/>
</dbReference>
<gene>
    <name evidence="2" type="ORF">SAMN06265355_105263</name>
</gene>
<evidence type="ECO:0000259" key="1">
    <source>
        <dbReference type="Pfam" id="PF04149"/>
    </source>
</evidence>
<feature type="domain" description="DUF397" evidence="1">
    <location>
        <begin position="23"/>
        <end position="74"/>
    </location>
</feature>
<feature type="domain" description="DUF397" evidence="1">
    <location>
        <begin position="2"/>
        <end position="20"/>
    </location>
</feature>
<dbReference type="EMBL" id="FZNP01000005">
    <property type="protein sequence ID" value="SNR66374.1"/>
    <property type="molecule type" value="Genomic_DNA"/>
</dbReference>